<evidence type="ECO:0000256" key="1">
    <source>
        <dbReference type="SAM" id="Phobius"/>
    </source>
</evidence>
<accession>A0A7H9CP18</accession>
<protein>
    <submittedName>
        <fullName evidence="2">Putative membrane protein</fullName>
    </submittedName>
</protein>
<organism evidence="2 3">
    <name type="scientific">Candidatus Campylobacter infans</name>
    <dbReference type="NCBI Taxonomy" id="2561898"/>
    <lineage>
        <taxon>Bacteria</taxon>
        <taxon>Pseudomonadati</taxon>
        <taxon>Campylobacterota</taxon>
        <taxon>Epsilonproteobacteria</taxon>
        <taxon>Campylobacterales</taxon>
        <taxon>Campylobacteraceae</taxon>
        <taxon>Campylobacter</taxon>
    </lineage>
</organism>
<feature type="transmembrane region" description="Helical" evidence="1">
    <location>
        <begin position="12"/>
        <end position="29"/>
    </location>
</feature>
<keyword evidence="3" id="KW-1185">Reference proteome</keyword>
<evidence type="ECO:0000313" key="2">
    <source>
        <dbReference type="EMBL" id="QLI05994.1"/>
    </source>
</evidence>
<keyword evidence="1" id="KW-1133">Transmembrane helix</keyword>
<feature type="transmembrane region" description="Helical" evidence="1">
    <location>
        <begin position="35"/>
        <end position="55"/>
    </location>
</feature>
<keyword evidence="1" id="KW-0812">Transmembrane</keyword>
<proteinExistence type="predicted"/>
<dbReference type="Proteomes" id="UP000509414">
    <property type="component" value="Chromosome"/>
</dbReference>
<dbReference type="KEGG" id="cinf:CINF_1517"/>
<keyword evidence="1" id="KW-0472">Membrane</keyword>
<dbReference type="RefSeq" id="WP_178696805.1">
    <property type="nucleotide sequence ID" value="NZ_CP049075.1"/>
</dbReference>
<dbReference type="EMBL" id="CP049075">
    <property type="protein sequence ID" value="QLI05994.1"/>
    <property type="molecule type" value="Genomic_DNA"/>
</dbReference>
<dbReference type="AlphaFoldDB" id="A0A7H9CP18"/>
<evidence type="ECO:0000313" key="3">
    <source>
        <dbReference type="Proteomes" id="UP000509414"/>
    </source>
</evidence>
<sequence length="62" mass="6744">MKKWQELTINSFMNLSIALIAGGVLKLVLDFTSIIAAVVIIFVGSYFLLATIITAKNLDKGD</sequence>
<gene>
    <name evidence="2" type="ORF">CINF_1517</name>
</gene>
<name>A0A7H9CP18_9BACT</name>
<reference evidence="2 3" key="1">
    <citation type="submission" date="2020-02" db="EMBL/GenBank/DDBJ databases">
        <title>Complete genome sequence of the novel Campylobacter species Candidatus Campylobacter infans.</title>
        <authorList>
            <person name="Duim B."/>
            <person name="Zomer A."/>
            <person name="van der Graaf L."/>
            <person name="Wagenaar J."/>
        </authorList>
    </citation>
    <scope>NUCLEOTIDE SEQUENCE [LARGE SCALE GENOMIC DNA]</scope>
    <source>
        <strain evidence="2 3">19S00001</strain>
    </source>
</reference>